<evidence type="ECO:0000256" key="5">
    <source>
        <dbReference type="ARBA" id="ARBA00022692"/>
    </source>
</evidence>
<evidence type="ECO:0000256" key="6">
    <source>
        <dbReference type="ARBA" id="ARBA00022970"/>
    </source>
</evidence>
<keyword evidence="7 9" id="KW-1133">Transmembrane helix</keyword>
<evidence type="ECO:0000256" key="9">
    <source>
        <dbReference type="RuleBase" id="RU363032"/>
    </source>
</evidence>
<dbReference type="Gene3D" id="1.10.3720.10">
    <property type="entry name" value="MetI-like"/>
    <property type="match status" value="2"/>
</dbReference>
<dbReference type="InterPro" id="IPR000515">
    <property type="entry name" value="MetI-like"/>
</dbReference>
<keyword evidence="5 9" id="KW-0812">Transmembrane</keyword>
<dbReference type="Pfam" id="PF00528">
    <property type="entry name" value="BPD_transp_1"/>
    <property type="match status" value="2"/>
</dbReference>
<accession>A0A1H2ZTL2</accession>
<dbReference type="RefSeq" id="WP_231572829.1">
    <property type="nucleotide sequence ID" value="NZ_FNNA01000003.1"/>
</dbReference>
<dbReference type="NCBIfam" id="TIGR03003">
    <property type="entry name" value="ectoine_ehuD"/>
    <property type="match status" value="1"/>
</dbReference>
<dbReference type="PANTHER" id="PTHR30614">
    <property type="entry name" value="MEMBRANE COMPONENT OF AMINO ACID ABC TRANSPORTER"/>
    <property type="match status" value="1"/>
</dbReference>
<name>A0A1H2ZTL2_9RHOB</name>
<feature type="domain" description="ABC transmembrane type-1" evidence="10">
    <location>
        <begin position="15"/>
        <end position="201"/>
    </location>
</feature>
<keyword evidence="4" id="KW-1003">Cell membrane</keyword>
<feature type="transmembrane region" description="Helical" evidence="9">
    <location>
        <begin position="407"/>
        <end position="428"/>
    </location>
</feature>
<dbReference type="InterPro" id="IPR043429">
    <property type="entry name" value="ArtM/GltK/GlnP/TcyL/YhdX-like"/>
</dbReference>
<evidence type="ECO:0000313" key="12">
    <source>
        <dbReference type="Proteomes" id="UP000182944"/>
    </source>
</evidence>
<organism evidence="11 12">
    <name type="scientific">Paracoccus sanguinis</name>
    <dbReference type="NCBI Taxonomy" id="1545044"/>
    <lineage>
        <taxon>Bacteria</taxon>
        <taxon>Pseudomonadati</taxon>
        <taxon>Pseudomonadota</taxon>
        <taxon>Alphaproteobacteria</taxon>
        <taxon>Rhodobacterales</taxon>
        <taxon>Paracoccaceae</taxon>
        <taxon>Paracoccus</taxon>
    </lineage>
</organism>
<dbReference type="NCBIfam" id="TIGR03004">
    <property type="entry name" value="ectoine_ehuC"/>
    <property type="match status" value="1"/>
</dbReference>
<protein>
    <submittedName>
        <fullName evidence="11">Ectoine/hydroxyectoine ABC transporter, permease protein EhuD/ectoine/hydroxyectoine ABC transporter, permease protein EhuC,TIGR03004</fullName>
    </submittedName>
</protein>
<keyword evidence="6" id="KW-0029">Amino-acid transport</keyword>
<feature type="transmembrane region" description="Helical" evidence="9">
    <location>
        <begin position="53"/>
        <end position="74"/>
    </location>
</feature>
<dbReference type="CDD" id="cd06261">
    <property type="entry name" value="TM_PBP2"/>
    <property type="match status" value="2"/>
</dbReference>
<gene>
    <name evidence="11" type="ORF">SAMN05444276_103201</name>
</gene>
<evidence type="ECO:0000256" key="4">
    <source>
        <dbReference type="ARBA" id="ARBA00022475"/>
    </source>
</evidence>
<dbReference type="InterPro" id="IPR014342">
    <property type="entry name" value="Ectoine_EhuC"/>
</dbReference>
<dbReference type="GO" id="GO:0006865">
    <property type="term" value="P:amino acid transport"/>
    <property type="evidence" value="ECO:0007669"/>
    <property type="project" value="UniProtKB-KW"/>
</dbReference>
<evidence type="ECO:0000256" key="2">
    <source>
        <dbReference type="ARBA" id="ARBA00010072"/>
    </source>
</evidence>
<evidence type="ECO:0000256" key="1">
    <source>
        <dbReference type="ARBA" id="ARBA00004429"/>
    </source>
</evidence>
<dbReference type="InterPro" id="IPR014341">
    <property type="entry name" value="Ectoine_EhuD"/>
</dbReference>
<dbReference type="Proteomes" id="UP000182944">
    <property type="component" value="Unassembled WGS sequence"/>
</dbReference>
<dbReference type="GO" id="GO:0022857">
    <property type="term" value="F:transmembrane transporter activity"/>
    <property type="evidence" value="ECO:0007669"/>
    <property type="project" value="InterPro"/>
</dbReference>
<keyword evidence="12" id="KW-1185">Reference proteome</keyword>
<sequence>MGDWAGYLTLILDGAWVTVRLTVMGAAVALVFAFLAGLGRLSRHAAVRWLATAYIEFFRGTSIFVQLFWIYFVLPLTGVTLTPMQAGVMALGLNVGAYGAEVVRGAILSVPRDQYEATTALNLTRWQRMRHVILPQALPLMVPTFGNNAIELLKATSVVSLISLSDMTFQAQVVRSQTGNTLIPFVTVLVIYFALSMTIAAAVGALERRHPRAGRGALMDWDWSFAWSIMPQLLAGVRITILATILGAAVAAVLGLVFAILRRSPNRWIARPTAFVVQFIRGTPLLVQLYFIFYVLPDIGIRLPALAAGVLGMGLHYATYAAEVYRGGIEAVPRGQWEAARATNLTARQTWVHVILPQALPPMIPAMANYLLAMFKETPLLSAITVLELMNQARSAANFSYRYVEPMTLVGVFFLVISLISVAILRWLERRYARRA</sequence>
<comment type="similarity">
    <text evidence="2">Belongs to the binding-protein-dependent transport system permease family. HisMQ subfamily.</text>
</comment>
<keyword evidence="3 9" id="KW-0813">Transport</keyword>
<dbReference type="NCBIfam" id="TIGR01726">
    <property type="entry name" value="HEQRo_perm_3TM"/>
    <property type="match status" value="2"/>
</dbReference>
<feature type="transmembrane region" description="Helical" evidence="9">
    <location>
        <begin position="20"/>
        <end position="41"/>
    </location>
</feature>
<dbReference type="InterPro" id="IPR035906">
    <property type="entry name" value="MetI-like_sf"/>
</dbReference>
<dbReference type="GO" id="GO:0043190">
    <property type="term" value="C:ATP-binding cassette (ABC) transporter complex"/>
    <property type="evidence" value="ECO:0007669"/>
    <property type="project" value="InterPro"/>
</dbReference>
<feature type="transmembrane region" description="Helical" evidence="9">
    <location>
        <begin position="273"/>
        <end position="293"/>
    </location>
</feature>
<evidence type="ECO:0000259" key="10">
    <source>
        <dbReference type="PROSITE" id="PS50928"/>
    </source>
</evidence>
<feature type="transmembrane region" description="Helical" evidence="9">
    <location>
        <begin position="299"/>
        <end position="318"/>
    </location>
</feature>
<feature type="domain" description="ABC transmembrane type-1" evidence="10">
    <location>
        <begin position="237"/>
        <end position="425"/>
    </location>
</feature>
<feature type="transmembrane region" description="Helical" evidence="9">
    <location>
        <begin position="182"/>
        <end position="206"/>
    </location>
</feature>
<comment type="subcellular location">
    <subcellularLocation>
        <location evidence="1">Cell inner membrane</location>
        <topology evidence="1">Multi-pass membrane protein</topology>
    </subcellularLocation>
    <subcellularLocation>
        <location evidence="9">Cell membrane</location>
        <topology evidence="9">Multi-pass membrane protein</topology>
    </subcellularLocation>
</comment>
<dbReference type="AlphaFoldDB" id="A0A1H2ZTL2"/>
<dbReference type="InterPro" id="IPR010065">
    <property type="entry name" value="AA_ABC_transptr_permease_3TM"/>
</dbReference>
<keyword evidence="8 9" id="KW-0472">Membrane</keyword>
<dbReference type="SUPFAM" id="SSF161098">
    <property type="entry name" value="MetI-like"/>
    <property type="match status" value="2"/>
</dbReference>
<dbReference type="PANTHER" id="PTHR30614:SF0">
    <property type="entry name" value="L-CYSTINE TRANSPORT SYSTEM PERMEASE PROTEIN TCYL"/>
    <property type="match status" value="1"/>
</dbReference>
<evidence type="ECO:0000313" key="11">
    <source>
        <dbReference type="EMBL" id="SDX20188.1"/>
    </source>
</evidence>
<reference evidence="12" key="1">
    <citation type="submission" date="2016-10" db="EMBL/GenBank/DDBJ databases">
        <authorList>
            <person name="Varghese N."/>
            <person name="Submissions S."/>
        </authorList>
    </citation>
    <scope>NUCLEOTIDE SEQUENCE [LARGE SCALE GENOMIC DNA]</scope>
    <source>
        <strain evidence="12">DSM 29303</strain>
    </source>
</reference>
<dbReference type="PROSITE" id="PS50928">
    <property type="entry name" value="ABC_TM1"/>
    <property type="match status" value="2"/>
</dbReference>
<evidence type="ECO:0000256" key="3">
    <source>
        <dbReference type="ARBA" id="ARBA00022448"/>
    </source>
</evidence>
<dbReference type="STRING" id="1545044.SAMN05444276_103201"/>
<dbReference type="EMBL" id="FNNA01000003">
    <property type="protein sequence ID" value="SDX20188.1"/>
    <property type="molecule type" value="Genomic_DNA"/>
</dbReference>
<proteinExistence type="inferred from homology"/>
<feature type="transmembrane region" description="Helical" evidence="9">
    <location>
        <begin position="241"/>
        <end position="261"/>
    </location>
</feature>
<evidence type="ECO:0000256" key="7">
    <source>
        <dbReference type="ARBA" id="ARBA00022989"/>
    </source>
</evidence>
<evidence type="ECO:0000256" key="8">
    <source>
        <dbReference type="ARBA" id="ARBA00023136"/>
    </source>
</evidence>